<feature type="signal peptide" evidence="1">
    <location>
        <begin position="1"/>
        <end position="20"/>
    </location>
</feature>
<dbReference type="EMBL" id="JAYGJQ010000001">
    <property type="protein sequence ID" value="MEA9356202.1"/>
    <property type="molecule type" value="Genomic_DNA"/>
</dbReference>
<keyword evidence="3" id="KW-1185">Reference proteome</keyword>
<accession>A0ABU5VTE9</accession>
<organism evidence="2 3">
    <name type="scientific">Bacteriovorax antarcticus</name>
    <dbReference type="NCBI Taxonomy" id="3088717"/>
    <lineage>
        <taxon>Bacteria</taxon>
        <taxon>Pseudomonadati</taxon>
        <taxon>Bdellovibrionota</taxon>
        <taxon>Bacteriovoracia</taxon>
        <taxon>Bacteriovoracales</taxon>
        <taxon>Bacteriovoracaceae</taxon>
        <taxon>Bacteriovorax</taxon>
    </lineage>
</organism>
<feature type="chain" id="PRO_5045529935" evidence="1">
    <location>
        <begin position="21"/>
        <end position="171"/>
    </location>
</feature>
<evidence type="ECO:0000313" key="2">
    <source>
        <dbReference type="EMBL" id="MEA9356202.1"/>
    </source>
</evidence>
<protein>
    <submittedName>
        <fullName evidence="2">Uncharacterized protein</fullName>
    </submittedName>
</protein>
<reference evidence="2 3" key="1">
    <citation type="submission" date="2023-11" db="EMBL/GenBank/DDBJ databases">
        <title>A Novel Polar Bacteriovorax (B. antarcticus) Isolated from the Biocrust in Antarctica.</title>
        <authorList>
            <person name="Mun W."/>
            <person name="Choi S.Y."/>
            <person name="Mitchell R.J."/>
        </authorList>
    </citation>
    <scope>NUCLEOTIDE SEQUENCE [LARGE SCALE GENOMIC DNA]</scope>
    <source>
        <strain evidence="2 3">PP10</strain>
    </source>
</reference>
<dbReference type="RefSeq" id="WP_323575885.1">
    <property type="nucleotide sequence ID" value="NZ_JAYGJQ010000001.1"/>
</dbReference>
<name>A0ABU5VTE9_9BACT</name>
<keyword evidence="1" id="KW-0732">Signal</keyword>
<evidence type="ECO:0000256" key="1">
    <source>
        <dbReference type="SAM" id="SignalP"/>
    </source>
</evidence>
<evidence type="ECO:0000313" key="3">
    <source>
        <dbReference type="Proteomes" id="UP001302274"/>
    </source>
</evidence>
<gene>
    <name evidence="2" type="ORF">SHI21_08315</name>
</gene>
<dbReference type="Proteomes" id="UP001302274">
    <property type="component" value="Unassembled WGS sequence"/>
</dbReference>
<proteinExistence type="predicted"/>
<comment type="caution">
    <text evidence="2">The sequence shown here is derived from an EMBL/GenBank/DDBJ whole genome shotgun (WGS) entry which is preliminary data.</text>
</comment>
<sequence length="171" mass="17843">MKKIILASVFAALSLTTAIANDGDLTLPGERWATKFTAFVCGDGNVQATAVPTDFAAYNIQISTMTTDYSLDNYLVKATFQENNVTCNYSAILLADNAAWTIKLVDSRAYSTVDGSVCAAGKAVLDSALADNKYAYLHGRAAIFAPVAGAEASCGAGASVVGLHFQVTGKL</sequence>